<reference evidence="1 2" key="1">
    <citation type="submission" date="2019-04" db="EMBL/GenBank/DDBJ databases">
        <authorList>
            <person name="Park S."/>
            <person name="Yoon J.-H."/>
        </authorList>
    </citation>
    <scope>NUCLEOTIDE SEQUENCE [LARGE SCALE GENOMIC DNA]</scope>
    <source>
        <strain evidence="1 2">HJM-18</strain>
    </source>
</reference>
<evidence type="ECO:0000313" key="1">
    <source>
        <dbReference type="EMBL" id="TGN40674.1"/>
    </source>
</evidence>
<accession>A0A4Z1BE71</accession>
<dbReference type="OrthoDB" id="5916942at2"/>
<dbReference type="Proteomes" id="UP000298325">
    <property type="component" value="Unassembled WGS sequence"/>
</dbReference>
<comment type="caution">
    <text evidence="1">The sequence shown here is derived from an EMBL/GenBank/DDBJ whole genome shotgun (WGS) entry which is preliminary data.</text>
</comment>
<name>A0A4Z1BE71_9GAMM</name>
<protein>
    <submittedName>
        <fullName evidence="1">DUF2750 domain-containing protein</fullName>
    </submittedName>
</protein>
<keyword evidence="2" id="KW-1185">Reference proteome</keyword>
<dbReference type="AlphaFoldDB" id="A0A4Z1BE71"/>
<dbReference type="InterPro" id="IPR021284">
    <property type="entry name" value="DUF2750"/>
</dbReference>
<dbReference type="Pfam" id="PF11042">
    <property type="entry name" value="DUF2750"/>
    <property type="match status" value="1"/>
</dbReference>
<dbReference type="RefSeq" id="WP_135803336.1">
    <property type="nucleotide sequence ID" value="NZ_SRPF01000002.1"/>
</dbReference>
<dbReference type="EMBL" id="SRPF01000002">
    <property type="protein sequence ID" value="TGN40674.1"/>
    <property type="molecule type" value="Genomic_DNA"/>
</dbReference>
<evidence type="ECO:0000313" key="2">
    <source>
        <dbReference type="Proteomes" id="UP000298325"/>
    </source>
</evidence>
<sequence length="119" mass="13044">MSISSAQASAFYKEVAENGVVWGIKDSGGFPAPHGTEDKRTMPFWSSRSRAQAVIENVGAYEGFEPVAIPWTEFCERWVPGLSKDGLLAGINWSGKRATGFDIHPSELQKNVEALRNNT</sequence>
<proteinExistence type="predicted"/>
<gene>
    <name evidence="1" type="ORF">E5Q11_10565</name>
</gene>
<organism evidence="1 2">
    <name type="scientific">Marinobacter confluentis</name>
    <dbReference type="NCBI Taxonomy" id="1697557"/>
    <lineage>
        <taxon>Bacteria</taxon>
        <taxon>Pseudomonadati</taxon>
        <taxon>Pseudomonadota</taxon>
        <taxon>Gammaproteobacteria</taxon>
        <taxon>Pseudomonadales</taxon>
        <taxon>Marinobacteraceae</taxon>
        <taxon>Marinobacter</taxon>
    </lineage>
</organism>